<feature type="region of interest" description="Disordered" evidence="1">
    <location>
        <begin position="39"/>
        <end position="105"/>
    </location>
</feature>
<dbReference type="Proteomes" id="UP000186817">
    <property type="component" value="Unassembled WGS sequence"/>
</dbReference>
<feature type="region of interest" description="Disordered" evidence="1">
    <location>
        <begin position="131"/>
        <end position="150"/>
    </location>
</feature>
<dbReference type="InterPro" id="IPR004344">
    <property type="entry name" value="TTL/TTLL_fam"/>
</dbReference>
<keyword evidence="3" id="KW-1185">Reference proteome</keyword>
<evidence type="ECO:0000313" key="2">
    <source>
        <dbReference type="EMBL" id="OLQ11490.1"/>
    </source>
</evidence>
<dbReference type="InterPro" id="IPR036236">
    <property type="entry name" value="Znf_C2H2_sf"/>
</dbReference>
<dbReference type="OrthoDB" id="196367at2759"/>
<feature type="compositionally biased region" description="Acidic residues" evidence="1">
    <location>
        <begin position="660"/>
        <end position="684"/>
    </location>
</feature>
<organism evidence="2 3">
    <name type="scientific">Symbiodinium microadriaticum</name>
    <name type="common">Dinoflagellate</name>
    <name type="synonym">Zooxanthella microadriatica</name>
    <dbReference type="NCBI Taxonomy" id="2951"/>
    <lineage>
        <taxon>Eukaryota</taxon>
        <taxon>Sar</taxon>
        <taxon>Alveolata</taxon>
        <taxon>Dinophyceae</taxon>
        <taxon>Suessiales</taxon>
        <taxon>Symbiodiniaceae</taxon>
        <taxon>Symbiodinium</taxon>
    </lineage>
</organism>
<protein>
    <submittedName>
        <fullName evidence="2">Protein monoglycylase TTLL8</fullName>
    </submittedName>
</protein>
<feature type="compositionally biased region" description="Acidic residues" evidence="1">
    <location>
        <begin position="624"/>
        <end position="633"/>
    </location>
</feature>
<dbReference type="PANTHER" id="PTHR46069:SF1">
    <property type="entry name" value="CHROMOSOME UNDETERMINED SCAFFOLD_125, WHOLE GENOME SHOTGUN SEQUENCE"/>
    <property type="match status" value="1"/>
</dbReference>
<reference evidence="2 3" key="1">
    <citation type="submission" date="2016-02" db="EMBL/GenBank/DDBJ databases">
        <title>Genome analysis of coral dinoflagellate symbionts highlights evolutionary adaptations to a symbiotic lifestyle.</title>
        <authorList>
            <person name="Aranda M."/>
            <person name="Li Y."/>
            <person name="Liew Y.J."/>
            <person name="Baumgarten S."/>
            <person name="Simakov O."/>
            <person name="Wilson M."/>
            <person name="Piel J."/>
            <person name="Ashoor H."/>
            <person name="Bougouffa S."/>
            <person name="Bajic V.B."/>
            <person name="Ryu T."/>
            <person name="Ravasi T."/>
            <person name="Bayer T."/>
            <person name="Micklem G."/>
            <person name="Kim H."/>
            <person name="Bhak J."/>
            <person name="Lajeunesse T.C."/>
            <person name="Voolstra C.R."/>
        </authorList>
    </citation>
    <scope>NUCLEOTIDE SEQUENCE [LARGE SCALE GENOMIC DNA]</scope>
    <source>
        <strain evidence="2 3">CCMP2467</strain>
    </source>
</reference>
<evidence type="ECO:0000313" key="3">
    <source>
        <dbReference type="Proteomes" id="UP000186817"/>
    </source>
</evidence>
<proteinExistence type="predicted"/>
<dbReference type="PROSITE" id="PS51221">
    <property type="entry name" value="TTL"/>
    <property type="match status" value="1"/>
</dbReference>
<feature type="region of interest" description="Disordered" evidence="1">
    <location>
        <begin position="574"/>
        <end position="595"/>
    </location>
</feature>
<feature type="compositionally biased region" description="Basic residues" evidence="1">
    <location>
        <begin position="133"/>
        <end position="143"/>
    </location>
</feature>
<dbReference type="AlphaFoldDB" id="A0A1Q9EVN9"/>
<gene>
    <name evidence="2" type="primary">TTLL8</name>
    <name evidence="2" type="ORF">AK812_SmicGene4682</name>
</gene>
<dbReference type="Pfam" id="PF03133">
    <property type="entry name" value="TTL"/>
    <property type="match status" value="1"/>
</dbReference>
<feature type="compositionally biased region" description="Basic and acidic residues" evidence="1">
    <location>
        <begin position="47"/>
        <end position="58"/>
    </location>
</feature>
<sequence length="820" mass="92053">MGPGDQSVYVLPAITGRCLEVLPRPIKLQRSLRGRLSRSRPVAKTCFSKDEDAPKSDVDLEVPDGASPIQRSASSVLPLTDSWSTPSLSESSERTPSLRPFSASSHRDVHGMRYLGPLEAAGEDRLALSAKDAKRRRRVRRATTKTVERSVDTKTSSVREAKLKLFYVVQFGNNSGLIRDLLKHRRIWFPGPGDPGYLGRRQEAPCTIKLETAADAPEIQLLWSQYVVRDFLNAMAEEQEGWVVSYNDETKIRLERRETAAGPVGMRAHNHFEKNALISSKAGLRETMVGYYTSHGRDPFGAIPLTFVVRAGSCDPEFARWLESFEELRAKKESVWLVKPGDKANQGKGIVICDSVEEVREAIDSKSRSWVIQKYIEKPFLIHKRKFDIRSYCLLAQDPAGVLHGYFYRQAYLRTTSSNFTLATKDRFVHLNNDAVQKHGNSYGKYEAANKMSLSEFQLYLDAHHGRDCLSIHSGLLPQMKALMADTLRAAGNKINPRSIQHCFEVFGFDFMVDENFRVWLIEVNTNPSLDPCCSLLLSMIPKMLDEALSLSLDKIFGDAKAAGHTAWESIYNSEERVEEAERRKAEGGKKALGSTERLSWRGAERALAMIKRALGLFAGGEGAAEEDDDSDDVTPAQRQKLERRLLPGAQRGRKRKDMSEDEEDSEGSTDNDSDDDPPVPDAEETFRGQYHCQLCPDKILLTEKQLEVHLQSGAHRRKERHFERAKAMGLQAYEAECLEKAAAREAQAAAQSAGALSKKKQKNADFWKQRKERRLKARKAGSLKGPAEAVLSDRIEEKVECKRQNLDRLLSIGGYVPIA</sequence>
<feature type="compositionally biased region" description="Basic and acidic residues" evidence="1">
    <location>
        <begin position="574"/>
        <end position="590"/>
    </location>
</feature>
<accession>A0A1Q9EVN9</accession>
<comment type="caution">
    <text evidence="2">The sequence shown here is derived from an EMBL/GenBank/DDBJ whole genome shotgun (WGS) entry which is preliminary data.</text>
</comment>
<dbReference type="Gene3D" id="3.30.470.20">
    <property type="entry name" value="ATP-grasp fold, B domain"/>
    <property type="match status" value="1"/>
</dbReference>
<dbReference type="EMBL" id="LSRX01000058">
    <property type="protein sequence ID" value="OLQ11490.1"/>
    <property type="molecule type" value="Genomic_DNA"/>
</dbReference>
<evidence type="ECO:0000256" key="1">
    <source>
        <dbReference type="SAM" id="MobiDB-lite"/>
    </source>
</evidence>
<feature type="compositionally biased region" description="Polar residues" evidence="1">
    <location>
        <begin position="69"/>
        <end position="83"/>
    </location>
</feature>
<feature type="region of interest" description="Disordered" evidence="1">
    <location>
        <begin position="622"/>
        <end position="685"/>
    </location>
</feature>
<feature type="compositionally biased region" description="Low complexity" evidence="1">
    <location>
        <begin position="84"/>
        <end position="99"/>
    </location>
</feature>
<dbReference type="SUPFAM" id="SSF57667">
    <property type="entry name" value="beta-beta-alpha zinc fingers"/>
    <property type="match status" value="1"/>
</dbReference>
<name>A0A1Q9EVN9_SYMMI</name>
<dbReference type="SUPFAM" id="SSF56059">
    <property type="entry name" value="Glutathione synthetase ATP-binding domain-like"/>
    <property type="match status" value="1"/>
</dbReference>
<dbReference type="PANTHER" id="PTHR46069">
    <property type="entry name" value="TUBULIN TYROSINE LIGASE"/>
    <property type="match status" value="1"/>
</dbReference>